<organism evidence="3 4">
    <name type="scientific">Kineococcus gynurae</name>
    <dbReference type="NCBI Taxonomy" id="452979"/>
    <lineage>
        <taxon>Bacteria</taxon>
        <taxon>Bacillati</taxon>
        <taxon>Actinomycetota</taxon>
        <taxon>Actinomycetes</taxon>
        <taxon>Kineosporiales</taxon>
        <taxon>Kineosporiaceae</taxon>
        <taxon>Kineococcus</taxon>
    </lineage>
</organism>
<reference evidence="3 4" key="1">
    <citation type="submission" date="2024-09" db="EMBL/GenBank/DDBJ databases">
        <authorList>
            <person name="Sun Q."/>
            <person name="Mori K."/>
        </authorList>
    </citation>
    <scope>NUCLEOTIDE SEQUENCE [LARGE SCALE GENOMIC DNA]</scope>
    <source>
        <strain evidence="3 4">TISTR 1856</strain>
    </source>
</reference>
<evidence type="ECO:0000256" key="1">
    <source>
        <dbReference type="PROSITE-ProRule" id="PRU00510"/>
    </source>
</evidence>
<feature type="compositionally biased region" description="Acidic residues" evidence="2">
    <location>
        <begin position="105"/>
        <end position="114"/>
    </location>
</feature>
<feature type="region of interest" description="Disordered" evidence="2">
    <location>
        <begin position="86"/>
        <end position="114"/>
    </location>
</feature>
<evidence type="ECO:0000313" key="4">
    <source>
        <dbReference type="Proteomes" id="UP001589748"/>
    </source>
</evidence>
<evidence type="ECO:0000256" key="2">
    <source>
        <dbReference type="SAM" id="MobiDB-lite"/>
    </source>
</evidence>
<name>A0ABV5LV73_9ACTN</name>
<evidence type="ECO:0000313" key="3">
    <source>
        <dbReference type="EMBL" id="MFB9378000.1"/>
    </source>
</evidence>
<accession>A0ABV5LV73</accession>
<feature type="compositionally biased region" description="Basic and acidic residues" evidence="2">
    <location>
        <begin position="92"/>
        <end position="103"/>
    </location>
</feature>
<proteinExistence type="predicted"/>
<gene>
    <name evidence="3" type="ORF">ACFFVI_13590</name>
</gene>
<dbReference type="InterPro" id="IPR037187">
    <property type="entry name" value="DnaK_N"/>
</dbReference>
<protein>
    <submittedName>
        <fullName evidence="3">TraR/DksA family transcriptional regulator</fullName>
    </submittedName>
</protein>
<dbReference type="RefSeq" id="WP_380137559.1">
    <property type="nucleotide sequence ID" value="NZ_JBHLUI010000008.1"/>
</dbReference>
<feature type="zinc finger region" description="dksA C4-type" evidence="1">
    <location>
        <begin position="85"/>
        <end position="109"/>
    </location>
</feature>
<sequence>MDTQVARERLEEMHRELSGEAKEIRARLEAGVTPDAAEGGRDVGDEGAHEQFAGQDLALLDGIDRRLVGVEAALRRIEDGTYGLSVVSGKPIPDERLEVRPDAETLVEEENPDA</sequence>
<dbReference type="Gene3D" id="1.20.120.910">
    <property type="entry name" value="DksA, coiled-coil domain"/>
    <property type="match status" value="1"/>
</dbReference>
<dbReference type="Proteomes" id="UP001589748">
    <property type="component" value="Unassembled WGS sequence"/>
</dbReference>
<dbReference type="PROSITE" id="PS51128">
    <property type="entry name" value="ZF_DKSA_2"/>
    <property type="match status" value="1"/>
</dbReference>
<keyword evidence="4" id="KW-1185">Reference proteome</keyword>
<dbReference type="PANTHER" id="PTHR33823:SF4">
    <property type="entry name" value="GENERAL STRESS PROTEIN 16O"/>
    <property type="match status" value="1"/>
</dbReference>
<dbReference type="PANTHER" id="PTHR33823">
    <property type="entry name" value="RNA POLYMERASE-BINDING TRANSCRIPTION FACTOR DKSA-RELATED"/>
    <property type="match status" value="1"/>
</dbReference>
<dbReference type="EMBL" id="JBHMDM010000007">
    <property type="protein sequence ID" value="MFB9378000.1"/>
    <property type="molecule type" value="Genomic_DNA"/>
</dbReference>
<comment type="caution">
    <text evidence="3">The sequence shown here is derived from an EMBL/GenBank/DDBJ whole genome shotgun (WGS) entry which is preliminary data.</text>
</comment>
<dbReference type="SUPFAM" id="SSF109635">
    <property type="entry name" value="DnaK suppressor protein DksA, alpha-hairpin domain"/>
    <property type="match status" value="1"/>
</dbReference>